<comment type="caution">
    <text evidence="1">The sequence shown here is derived from an EMBL/GenBank/DDBJ whole genome shotgun (WGS) entry which is preliminary data.</text>
</comment>
<evidence type="ECO:0000313" key="1">
    <source>
        <dbReference type="EMBL" id="TYS50377.1"/>
    </source>
</evidence>
<dbReference type="AlphaFoldDB" id="A0A5D4RGF9"/>
<proteinExistence type="predicted"/>
<dbReference type="RefSeq" id="WP_148974179.1">
    <property type="nucleotide sequence ID" value="NZ_VTER01000003.1"/>
</dbReference>
<dbReference type="EMBL" id="VTER01000003">
    <property type="protein sequence ID" value="TYS50377.1"/>
    <property type="molecule type" value="Genomic_DNA"/>
</dbReference>
<gene>
    <name evidence="1" type="ORF">FZD51_07510</name>
</gene>
<reference evidence="1 2" key="1">
    <citation type="submission" date="2019-08" db="EMBL/GenBank/DDBJ databases">
        <title>Bacillus genomes from the desert of Cuatro Cienegas, Coahuila.</title>
        <authorList>
            <person name="Olmedo-Alvarez G."/>
        </authorList>
    </citation>
    <scope>NUCLEOTIDE SEQUENCE [LARGE SCALE GENOMIC DNA]</scope>
    <source>
        <strain evidence="1 2">CH446_14T</strain>
    </source>
</reference>
<evidence type="ECO:0000313" key="2">
    <source>
        <dbReference type="Proteomes" id="UP000322139"/>
    </source>
</evidence>
<name>A0A5D4RGF9_9BACI</name>
<sequence length="229" mass="23202">MSMIRGLGKFAGKAAGTVVGGPIQIAGKLKGFDLVEDIGKGVRKASEFAGDTAGQAAAGAAGIISGMLHSDPEERNRGLGEMGQAVSRTAKGAFYTAKNTLESGGEVIGGMMEGDAYRVKKGASSIVKTVAVGALAVGIVDVMDGADLADASDTDSDLGGMDAGHISTINSELAGSVHPVTGVPFEEDVVDLPGGISVAGVFPEFDARCEVHIDESLYMQSASCPFFLC</sequence>
<accession>A0A5D4RGF9</accession>
<organism evidence="1 2">
    <name type="scientific">Bacillus infantis</name>
    <dbReference type="NCBI Taxonomy" id="324767"/>
    <lineage>
        <taxon>Bacteria</taxon>
        <taxon>Bacillati</taxon>
        <taxon>Bacillota</taxon>
        <taxon>Bacilli</taxon>
        <taxon>Bacillales</taxon>
        <taxon>Bacillaceae</taxon>
        <taxon>Bacillus</taxon>
    </lineage>
</organism>
<protein>
    <submittedName>
        <fullName evidence="1">Uncharacterized protein</fullName>
    </submittedName>
</protein>
<dbReference type="Proteomes" id="UP000322139">
    <property type="component" value="Unassembled WGS sequence"/>
</dbReference>